<protein>
    <submittedName>
        <fullName evidence="8">LLM class flavin-dependent oxidoreductase</fullName>
    </submittedName>
</protein>
<dbReference type="PIRSF" id="PIRSF000337">
    <property type="entry name" value="NTA_MOA"/>
    <property type="match status" value="1"/>
</dbReference>
<evidence type="ECO:0000256" key="1">
    <source>
        <dbReference type="ARBA" id="ARBA00022630"/>
    </source>
</evidence>
<dbReference type="InterPro" id="IPR016215">
    <property type="entry name" value="NTA_MOA"/>
</dbReference>
<dbReference type="CDD" id="cd01095">
    <property type="entry name" value="Nitrilotriacetate_monoxgenase"/>
    <property type="match status" value="1"/>
</dbReference>
<name>A0A5Q0BKL2_9GAMM</name>
<reference evidence="8 9" key="1">
    <citation type="submission" date="2019-09" db="EMBL/GenBank/DDBJ databases">
        <title>Ecophysiology of the spiral-shaped methanotroph Methylospira mobilis as revealed by the complete genome sequence.</title>
        <authorList>
            <person name="Oshkin I.Y."/>
            <person name="Dedysh S.N."/>
            <person name="Miroshnikov K."/>
            <person name="Danilova O.V."/>
            <person name="Hakobyan A."/>
            <person name="Liesack W."/>
        </authorList>
    </citation>
    <scope>NUCLEOTIDE SEQUENCE [LARGE SCALE GENOMIC DNA]</scope>
    <source>
        <strain evidence="8 9">Shm1</strain>
    </source>
</reference>
<dbReference type="InterPro" id="IPR036661">
    <property type="entry name" value="Luciferase-like_sf"/>
</dbReference>
<dbReference type="Pfam" id="PF00296">
    <property type="entry name" value="Bac_luciferase"/>
    <property type="match status" value="1"/>
</dbReference>
<dbReference type="Gene3D" id="3.20.20.30">
    <property type="entry name" value="Luciferase-like domain"/>
    <property type="match status" value="1"/>
</dbReference>
<keyword evidence="2 6" id="KW-0288">FMN</keyword>
<dbReference type="PANTHER" id="PTHR30011:SF16">
    <property type="entry name" value="C2H2 FINGER DOMAIN TRANSCRIPTION FACTOR (EUROFUNG)-RELATED"/>
    <property type="match status" value="1"/>
</dbReference>
<dbReference type="Proteomes" id="UP000325755">
    <property type="component" value="Chromosome"/>
</dbReference>
<evidence type="ECO:0000313" key="8">
    <source>
        <dbReference type="EMBL" id="QFY42744.1"/>
    </source>
</evidence>
<feature type="domain" description="Luciferase-like" evidence="7">
    <location>
        <begin position="28"/>
        <end position="386"/>
    </location>
</feature>
<evidence type="ECO:0000256" key="6">
    <source>
        <dbReference type="PIRSR" id="PIRSR000337-1"/>
    </source>
</evidence>
<feature type="binding site" evidence="6">
    <location>
        <position position="228"/>
    </location>
    <ligand>
        <name>FMN</name>
        <dbReference type="ChEBI" id="CHEBI:58210"/>
    </ligand>
</feature>
<evidence type="ECO:0000256" key="5">
    <source>
        <dbReference type="ARBA" id="ARBA00033748"/>
    </source>
</evidence>
<dbReference type="PANTHER" id="PTHR30011">
    <property type="entry name" value="ALKANESULFONATE MONOOXYGENASE-RELATED"/>
    <property type="match status" value="1"/>
</dbReference>
<feature type="binding site" evidence="6">
    <location>
        <position position="156"/>
    </location>
    <ligand>
        <name>FMN</name>
        <dbReference type="ChEBI" id="CHEBI:58210"/>
    </ligand>
</feature>
<dbReference type="AlphaFoldDB" id="A0A5Q0BKL2"/>
<gene>
    <name evidence="8" type="ORF">F6R98_09005</name>
</gene>
<sequence>MSNNSRKLVLNAFFQRFGHHPAGWLHPGSTDNGRPNLEWYIRAAKLAEAAKFHAFFLADFIGQSGEITANTGKSPNNYQFEPFTLQSVIASHTKHIGLVVTLNTNFNYPYNVARLFTSLDHISGGRAAWNVVAQWPEHTAENFGLQQNPPPHPERYIRAEEFLNVTKALWDTWDDDAFDHPNREARQFYDPAASHPLDFHGKYYASKGVLDFPRPIQGYPVIVQAGNSEEGREFAAKIAELQYCSAQSLDIAKAYYADVKRRLAKYGREEDDLRLTPGLSVVVAETDQEAQDRFGELQLQVDVGNVHFGGFDLSSYDVDGPLPDLPYQESENGKGRFRQQLELARRENLSIRELVLRFRVSRGHLQAIGSVKTVADIIEQWFVERAADGFNVVPPLLPSGFEDFTRLVVPELQRRGIFQTEYTGTTLREVLGFKRPANPNSGVSKSASIACAALTTDQAEAELLRATSSA</sequence>
<dbReference type="KEGG" id="mmob:F6R98_09005"/>
<dbReference type="EMBL" id="CP044205">
    <property type="protein sequence ID" value="QFY42744.1"/>
    <property type="molecule type" value="Genomic_DNA"/>
</dbReference>
<dbReference type="InterPro" id="IPR051260">
    <property type="entry name" value="Diverse_substr_monoxygenases"/>
</dbReference>
<evidence type="ECO:0000259" key="7">
    <source>
        <dbReference type="Pfam" id="PF00296"/>
    </source>
</evidence>
<evidence type="ECO:0000256" key="4">
    <source>
        <dbReference type="ARBA" id="ARBA00023033"/>
    </source>
</evidence>
<keyword evidence="1 6" id="KW-0285">Flavoprotein</keyword>
<evidence type="ECO:0000256" key="2">
    <source>
        <dbReference type="ARBA" id="ARBA00022643"/>
    </source>
</evidence>
<evidence type="ECO:0000313" key="9">
    <source>
        <dbReference type="Proteomes" id="UP000325755"/>
    </source>
</evidence>
<accession>A0A5Q0BKL2</accession>
<keyword evidence="4" id="KW-0503">Monooxygenase</keyword>
<proteinExistence type="inferred from homology"/>
<dbReference type="GO" id="GO:0004497">
    <property type="term" value="F:monooxygenase activity"/>
    <property type="evidence" value="ECO:0007669"/>
    <property type="project" value="UniProtKB-KW"/>
</dbReference>
<evidence type="ECO:0000256" key="3">
    <source>
        <dbReference type="ARBA" id="ARBA00023002"/>
    </source>
</evidence>
<comment type="similarity">
    <text evidence="5">Belongs to the NtaA/SnaA/DszA monooxygenase family.</text>
</comment>
<keyword evidence="9" id="KW-1185">Reference proteome</keyword>
<keyword evidence="3" id="KW-0560">Oxidoreductase</keyword>
<dbReference type="OrthoDB" id="6133319at2"/>
<dbReference type="GO" id="GO:0016705">
    <property type="term" value="F:oxidoreductase activity, acting on paired donors, with incorporation or reduction of molecular oxygen"/>
    <property type="evidence" value="ECO:0007669"/>
    <property type="project" value="InterPro"/>
</dbReference>
<dbReference type="RefSeq" id="WP_153248738.1">
    <property type="nucleotide sequence ID" value="NZ_CP044205.1"/>
</dbReference>
<dbReference type="NCBIfam" id="TIGR03860">
    <property type="entry name" value="FMN_nitrolo"/>
    <property type="match status" value="1"/>
</dbReference>
<feature type="binding site" evidence="6">
    <location>
        <position position="59"/>
    </location>
    <ligand>
        <name>FMN</name>
        <dbReference type="ChEBI" id="CHEBI:58210"/>
    </ligand>
</feature>
<feature type="binding site" evidence="6">
    <location>
        <position position="152"/>
    </location>
    <ligand>
        <name>FMN</name>
        <dbReference type="ChEBI" id="CHEBI:58210"/>
    </ligand>
</feature>
<organism evidence="8 9">
    <name type="scientific">Candidatus Methylospira mobilis</name>
    <dbReference type="NCBI Taxonomy" id="1808979"/>
    <lineage>
        <taxon>Bacteria</taxon>
        <taxon>Pseudomonadati</taxon>
        <taxon>Pseudomonadota</taxon>
        <taxon>Gammaproteobacteria</taxon>
        <taxon>Methylococcales</taxon>
        <taxon>Methylococcaceae</taxon>
        <taxon>Candidatus Methylospira</taxon>
    </lineage>
</organism>
<dbReference type="InterPro" id="IPR011251">
    <property type="entry name" value="Luciferase-like_dom"/>
</dbReference>
<feature type="binding site" evidence="6">
    <location>
        <position position="101"/>
    </location>
    <ligand>
        <name>FMN</name>
        <dbReference type="ChEBI" id="CHEBI:58210"/>
    </ligand>
</feature>
<dbReference type="SUPFAM" id="SSF51679">
    <property type="entry name" value="Bacterial luciferase-like"/>
    <property type="match status" value="1"/>
</dbReference>
<dbReference type="InParanoid" id="A0A5Q0BKL2"/>